<feature type="compositionally biased region" description="Polar residues" evidence="1">
    <location>
        <begin position="79"/>
        <end position="94"/>
    </location>
</feature>
<reference evidence="2" key="2">
    <citation type="submission" date="2020-10" db="EMBL/GenBank/DDBJ databases">
        <authorList>
            <person name="Peck L.D."/>
            <person name="Nowell R.W."/>
            <person name="Flood J."/>
            <person name="Ryan M.J."/>
            <person name="Barraclough T.G."/>
        </authorList>
    </citation>
    <scope>NUCLEOTIDE SEQUENCE</scope>
    <source>
        <strain evidence="2">IMI 127659i</strain>
    </source>
</reference>
<name>A0A9P7HDT8_9HYPO</name>
<gene>
    <name evidence="2" type="ORF">H9Q72_013957</name>
</gene>
<accession>A0A9P7HDT8</accession>
<proteinExistence type="predicted"/>
<sequence length="858" mass="97071">MASEAKEPSPVSIAEPTVRLKGKENYYGRTMEFDIFMSKVGKSEDLVDEERWLDYPADDPLQNWRKINSAAVGRLCRAQSTRPEATMAPTTKDSASQEDKPLWDPMFENDEASDKSKRKIVRVPTEKHLSFRLFARACKAEKVKNEEMRDYLGTSPTNPLMTDSKIRGVYVGMSAIDCVPILMLPSFPKDPSSSLTGDALRRKIKDSLLTDTLEFVTLRGRDGSSPGAEIIWLENMLIPGNISFVKRGIWGQLPNDEKLKFLEIMKREHTLLHCGFGAAGVARILPSSEITKRKPEICRPIHDDKNYDTLHYRLRWPPMAVLEFPQKMIRSIERLLNSCPSDNVPLNIALAATVIYFDLEKGDHQVEGFLDGTSNSAPFFPGAPLKNFIIYFPHMLRFVETNHLTEFIHPIRFAATHYARDSCNELDLSWELDTGMVRSWYSAIRSRHPQVPSSTRFTLIPSSMPGTTMVFPQDCTNAEKPSSDLFKICCLDDVRTLGLPSYHYRGVQRGYSREVGGPSWMFSKAVQNPTYQLQSVPSVDYWKTEPTGCIKALTGTARRISTVFPDIGSSCYDYHDMKPVVDSRFGVIRSYIQNFQLCNDLQEPERRIIAKRADELNRIADRFGIPPGKRRMSFKTLCPEWDGMEGDLSSLLVEGKLKRYAAVEPPLPPAKRVKPVDPTLSSEAQAKIMEIIGSLKTSSDDWKSLQELLKNPAPKMKAVQESFSYVRSFVADVQKALQPENAENGHGCIDQVIRVAFRAEGLYTKSQVETLDYELKWEKQHLERFTKIGQATGDSLQVIFSNCDRPDGFRLTLPNIQVLRESSLIKDQVEAYKKIEALLSPPRPVIKLKTSSKGDQAK</sequence>
<feature type="region of interest" description="Disordered" evidence="1">
    <location>
        <begin position="79"/>
        <end position="111"/>
    </location>
</feature>
<keyword evidence="3" id="KW-1185">Reference proteome</keyword>
<organism evidence="2 3">
    <name type="scientific">Fusarium xylarioides</name>
    <dbReference type="NCBI Taxonomy" id="221167"/>
    <lineage>
        <taxon>Eukaryota</taxon>
        <taxon>Fungi</taxon>
        <taxon>Dikarya</taxon>
        <taxon>Ascomycota</taxon>
        <taxon>Pezizomycotina</taxon>
        <taxon>Sordariomycetes</taxon>
        <taxon>Hypocreomycetidae</taxon>
        <taxon>Hypocreales</taxon>
        <taxon>Nectriaceae</taxon>
        <taxon>Fusarium</taxon>
        <taxon>Fusarium fujikuroi species complex</taxon>
    </lineage>
</organism>
<dbReference type="AlphaFoldDB" id="A0A9P7HDT8"/>
<protein>
    <submittedName>
        <fullName evidence="2">Uncharacterized protein</fullName>
    </submittedName>
</protein>
<evidence type="ECO:0000313" key="2">
    <source>
        <dbReference type="EMBL" id="KAG5757902.1"/>
    </source>
</evidence>
<reference evidence="2" key="1">
    <citation type="journal article" date="2020" name="bioRxiv">
        <title>Historical genomics reveals the evolutionary mechanisms behind multiple outbreaks of the host-specific coffee wilt pathogen Fusarium xylarioides.</title>
        <authorList>
            <person name="Peck D."/>
            <person name="Nowell R.W."/>
            <person name="Flood J."/>
            <person name="Ryan M.J."/>
            <person name="Barraclough T.G."/>
        </authorList>
    </citation>
    <scope>NUCLEOTIDE SEQUENCE</scope>
    <source>
        <strain evidence="2">IMI 127659i</strain>
    </source>
</reference>
<dbReference type="EMBL" id="JADFTT010000953">
    <property type="protein sequence ID" value="KAG5757902.1"/>
    <property type="molecule type" value="Genomic_DNA"/>
</dbReference>
<comment type="caution">
    <text evidence="2">The sequence shown here is derived from an EMBL/GenBank/DDBJ whole genome shotgun (WGS) entry which is preliminary data.</text>
</comment>
<dbReference type="Proteomes" id="UP000750502">
    <property type="component" value="Unassembled WGS sequence"/>
</dbReference>
<dbReference type="OrthoDB" id="5095531at2759"/>
<evidence type="ECO:0000256" key="1">
    <source>
        <dbReference type="SAM" id="MobiDB-lite"/>
    </source>
</evidence>
<evidence type="ECO:0000313" key="3">
    <source>
        <dbReference type="Proteomes" id="UP000750502"/>
    </source>
</evidence>